<dbReference type="AlphaFoldDB" id="A0AA40K793"/>
<gene>
    <name evidence="8" type="ORF">B0T21DRAFT_407078</name>
</gene>
<proteinExistence type="inferred from homology"/>
<dbReference type="Proteomes" id="UP001172159">
    <property type="component" value="Unassembled WGS sequence"/>
</dbReference>
<comment type="subcellular location">
    <subcellularLocation>
        <location evidence="1">Membrane</location>
    </subcellularLocation>
</comment>
<evidence type="ECO:0000256" key="3">
    <source>
        <dbReference type="ARBA" id="ARBA00022692"/>
    </source>
</evidence>
<keyword evidence="5 7" id="KW-0472">Membrane</keyword>
<sequence>MATRFLSRHALRRTTLPALGFGLTSSFIAIHNQRPMRMDALSPSEQNNQSFSTSNSPQRKDRLDPEIIKQLSGGSLSGFVIGLLVSVFSKTLVLLAGIGMLTLQVASRSGLDLIKYLRLRERFQGSRILAALNQHTAFKISFAVAFAMSAFMSF</sequence>
<evidence type="ECO:0000313" key="8">
    <source>
        <dbReference type="EMBL" id="KAK0748574.1"/>
    </source>
</evidence>
<evidence type="ECO:0008006" key="10">
    <source>
        <dbReference type="Google" id="ProtNLM"/>
    </source>
</evidence>
<dbReference type="EMBL" id="JAUKTV010000001">
    <property type="protein sequence ID" value="KAK0748574.1"/>
    <property type="molecule type" value="Genomic_DNA"/>
</dbReference>
<evidence type="ECO:0000256" key="4">
    <source>
        <dbReference type="ARBA" id="ARBA00022989"/>
    </source>
</evidence>
<dbReference type="GO" id="GO:0016020">
    <property type="term" value="C:membrane"/>
    <property type="evidence" value="ECO:0007669"/>
    <property type="project" value="UniProtKB-SubCell"/>
</dbReference>
<feature type="region of interest" description="Disordered" evidence="6">
    <location>
        <begin position="40"/>
        <end position="61"/>
    </location>
</feature>
<feature type="transmembrane region" description="Helical" evidence="7">
    <location>
        <begin position="79"/>
        <end position="107"/>
    </location>
</feature>
<comment type="caution">
    <text evidence="8">The sequence shown here is derived from an EMBL/GenBank/DDBJ whole genome shotgun (WGS) entry which is preliminary data.</text>
</comment>
<evidence type="ECO:0000256" key="2">
    <source>
        <dbReference type="ARBA" id="ARBA00009160"/>
    </source>
</evidence>
<accession>A0AA40K793</accession>
<feature type="compositionally biased region" description="Polar residues" evidence="6">
    <location>
        <begin position="43"/>
        <end position="57"/>
    </location>
</feature>
<name>A0AA40K793_9PEZI</name>
<dbReference type="Pfam" id="PF04930">
    <property type="entry name" value="FUN14"/>
    <property type="match status" value="1"/>
</dbReference>
<evidence type="ECO:0000313" key="9">
    <source>
        <dbReference type="Proteomes" id="UP001172159"/>
    </source>
</evidence>
<feature type="transmembrane region" description="Helical" evidence="7">
    <location>
        <begin position="128"/>
        <end position="152"/>
    </location>
</feature>
<evidence type="ECO:0000256" key="6">
    <source>
        <dbReference type="SAM" id="MobiDB-lite"/>
    </source>
</evidence>
<protein>
    <recommendedName>
        <fullName evidence="10">FUN14 family protein</fullName>
    </recommendedName>
</protein>
<organism evidence="8 9">
    <name type="scientific">Apiosordaria backusii</name>
    <dbReference type="NCBI Taxonomy" id="314023"/>
    <lineage>
        <taxon>Eukaryota</taxon>
        <taxon>Fungi</taxon>
        <taxon>Dikarya</taxon>
        <taxon>Ascomycota</taxon>
        <taxon>Pezizomycotina</taxon>
        <taxon>Sordariomycetes</taxon>
        <taxon>Sordariomycetidae</taxon>
        <taxon>Sordariales</taxon>
        <taxon>Lasiosphaeriaceae</taxon>
        <taxon>Apiosordaria</taxon>
    </lineage>
</organism>
<evidence type="ECO:0000256" key="1">
    <source>
        <dbReference type="ARBA" id="ARBA00004370"/>
    </source>
</evidence>
<comment type="similarity">
    <text evidence="2">Belongs to the FUN14 family.</text>
</comment>
<evidence type="ECO:0000256" key="5">
    <source>
        <dbReference type="ARBA" id="ARBA00023136"/>
    </source>
</evidence>
<reference evidence="8" key="1">
    <citation type="submission" date="2023-06" db="EMBL/GenBank/DDBJ databases">
        <title>Genome-scale phylogeny and comparative genomics of the fungal order Sordariales.</title>
        <authorList>
            <consortium name="Lawrence Berkeley National Laboratory"/>
            <person name="Hensen N."/>
            <person name="Bonometti L."/>
            <person name="Westerberg I."/>
            <person name="Brannstrom I.O."/>
            <person name="Guillou S."/>
            <person name="Cros-Aarteil S."/>
            <person name="Calhoun S."/>
            <person name="Haridas S."/>
            <person name="Kuo A."/>
            <person name="Mondo S."/>
            <person name="Pangilinan J."/>
            <person name="Riley R."/>
            <person name="Labutti K."/>
            <person name="Andreopoulos B."/>
            <person name="Lipzen A."/>
            <person name="Chen C."/>
            <person name="Yanf M."/>
            <person name="Daum C."/>
            <person name="Ng V."/>
            <person name="Clum A."/>
            <person name="Steindorff A."/>
            <person name="Ohm R."/>
            <person name="Martin F."/>
            <person name="Silar P."/>
            <person name="Natvig D."/>
            <person name="Lalanne C."/>
            <person name="Gautier V."/>
            <person name="Ament-Velasquez S.L."/>
            <person name="Kruys A."/>
            <person name="Hutchinson M.I."/>
            <person name="Powell A.J."/>
            <person name="Barry K."/>
            <person name="Miller A.N."/>
            <person name="Grigoriev I.V."/>
            <person name="Debuchy R."/>
            <person name="Gladieux P."/>
            <person name="Thoren M.H."/>
            <person name="Johannesson H."/>
        </authorList>
    </citation>
    <scope>NUCLEOTIDE SEQUENCE</scope>
    <source>
        <strain evidence="8">CBS 540.89</strain>
    </source>
</reference>
<evidence type="ECO:0000256" key="7">
    <source>
        <dbReference type="SAM" id="Phobius"/>
    </source>
</evidence>
<dbReference type="InterPro" id="IPR007014">
    <property type="entry name" value="FUN14"/>
</dbReference>
<keyword evidence="3 7" id="KW-0812">Transmembrane</keyword>
<keyword evidence="4 7" id="KW-1133">Transmembrane helix</keyword>
<keyword evidence="9" id="KW-1185">Reference proteome</keyword>